<accession>A0ABX8JL50</accession>
<name>A0ABX8JL50_9BACT</name>
<gene>
    <name evidence="1" type="ORF">KP005_07415</name>
</gene>
<proteinExistence type="predicted"/>
<dbReference type="EMBL" id="CP076724">
    <property type="protein sequence ID" value="QWV99100.1"/>
    <property type="molecule type" value="Genomic_DNA"/>
</dbReference>
<reference evidence="1 2" key="1">
    <citation type="submission" date="2021-06" db="EMBL/GenBank/DDBJ databases">
        <title>Gemonas diversity in paddy soil.</title>
        <authorList>
            <person name="Liu G."/>
        </authorList>
    </citation>
    <scope>NUCLEOTIDE SEQUENCE [LARGE SCALE GENOMIC DNA]</scope>
    <source>
        <strain evidence="1 2">RG29</strain>
    </source>
</reference>
<evidence type="ECO:0000313" key="2">
    <source>
        <dbReference type="Proteomes" id="UP000683493"/>
    </source>
</evidence>
<organism evidence="1 2">
    <name type="scientific">Geomonas diazotrophica</name>
    <dbReference type="NCBI Taxonomy" id="2843197"/>
    <lineage>
        <taxon>Bacteria</taxon>
        <taxon>Pseudomonadati</taxon>
        <taxon>Thermodesulfobacteriota</taxon>
        <taxon>Desulfuromonadia</taxon>
        <taxon>Geobacterales</taxon>
        <taxon>Geobacteraceae</taxon>
        <taxon>Geomonas</taxon>
    </lineage>
</organism>
<keyword evidence="2" id="KW-1185">Reference proteome</keyword>
<sequence>MQPIRHGAIEGNIASVTVTFNDTGVTSVLKTRLGSACHFFDQFPVGDDDIQLRLDWSDIDHNGQPTLDADFINRATGKHRSIQGRRQDAHHTVSSPGGGRCYTWKFDGVSHQFSVSVKWLSSVSESTYLEDFCSAEVIRAADRNPKER</sequence>
<protein>
    <submittedName>
        <fullName evidence="1">Uncharacterized protein</fullName>
    </submittedName>
</protein>
<dbReference type="Proteomes" id="UP000683493">
    <property type="component" value="Chromosome"/>
</dbReference>
<evidence type="ECO:0000313" key="1">
    <source>
        <dbReference type="EMBL" id="QWV99100.1"/>
    </source>
</evidence>